<comment type="caution">
    <text evidence="2">The sequence shown here is derived from an EMBL/GenBank/DDBJ whole genome shotgun (WGS) entry which is preliminary data.</text>
</comment>
<dbReference type="RefSeq" id="WP_302878040.1">
    <property type="nucleotide sequence ID" value="NZ_JAUMKJ010000009.1"/>
</dbReference>
<sequence length="85" mass="8941">MMKTILSGIHSQYAGSASGVLTTCMQTANVLGVAVIGTIFFSFLTGHGTEPYLHAFVIALACSIALSIVTFFFILGLQNRQKAAA</sequence>
<evidence type="ECO:0000313" key="2">
    <source>
        <dbReference type="EMBL" id="MDO3677190.1"/>
    </source>
</evidence>
<keyword evidence="1" id="KW-1133">Transmembrane helix</keyword>
<keyword evidence="1" id="KW-0812">Transmembrane</keyword>
<accession>A0ABT8V6X4</accession>
<proteinExistence type="predicted"/>
<reference evidence="2" key="1">
    <citation type="submission" date="2023-07" db="EMBL/GenBank/DDBJ databases">
        <authorList>
            <person name="Aktuganov G."/>
            <person name="Boyko T."/>
            <person name="Delegan Y."/>
            <person name="Galimzianova N."/>
            <person name="Gilvanova E."/>
            <person name="Korobov V."/>
            <person name="Kuzmina L."/>
            <person name="Melentiev A."/>
            <person name="Milman P."/>
            <person name="Ryabova A."/>
            <person name="Stupak E."/>
            <person name="Yasakov T."/>
            <person name="Zharikova N."/>
            <person name="Zhurenko E."/>
        </authorList>
    </citation>
    <scope>NUCLEOTIDE SEQUENCE</scope>
    <source>
        <strain evidence="2">IB-739</strain>
    </source>
</reference>
<dbReference type="EMBL" id="JAUMKJ010000009">
    <property type="protein sequence ID" value="MDO3677190.1"/>
    <property type="molecule type" value="Genomic_DNA"/>
</dbReference>
<dbReference type="SUPFAM" id="SSF103473">
    <property type="entry name" value="MFS general substrate transporter"/>
    <property type="match status" value="1"/>
</dbReference>
<keyword evidence="1" id="KW-0472">Membrane</keyword>
<feature type="transmembrane region" description="Helical" evidence="1">
    <location>
        <begin position="20"/>
        <end position="43"/>
    </location>
</feature>
<organism evidence="2 3">
    <name type="scientific">Paenibacillus ehimensis</name>
    <dbReference type="NCBI Taxonomy" id="79264"/>
    <lineage>
        <taxon>Bacteria</taxon>
        <taxon>Bacillati</taxon>
        <taxon>Bacillota</taxon>
        <taxon>Bacilli</taxon>
        <taxon>Bacillales</taxon>
        <taxon>Paenibacillaceae</taxon>
        <taxon>Paenibacillus</taxon>
    </lineage>
</organism>
<name>A0ABT8V6X4_9BACL</name>
<protein>
    <submittedName>
        <fullName evidence="2">Uncharacterized protein</fullName>
    </submittedName>
</protein>
<evidence type="ECO:0000256" key="1">
    <source>
        <dbReference type="SAM" id="Phobius"/>
    </source>
</evidence>
<feature type="transmembrane region" description="Helical" evidence="1">
    <location>
        <begin position="55"/>
        <end position="77"/>
    </location>
</feature>
<keyword evidence="3" id="KW-1185">Reference proteome</keyword>
<evidence type="ECO:0000313" key="3">
    <source>
        <dbReference type="Proteomes" id="UP001168883"/>
    </source>
</evidence>
<dbReference type="Proteomes" id="UP001168883">
    <property type="component" value="Unassembled WGS sequence"/>
</dbReference>
<dbReference type="InterPro" id="IPR036259">
    <property type="entry name" value="MFS_trans_sf"/>
</dbReference>
<gene>
    <name evidence="2" type="ORF">Q3C12_09250</name>
</gene>